<gene>
    <name evidence="1" type="ORF">HID58_053998</name>
</gene>
<reference evidence="1 2" key="1">
    <citation type="submission" date="2021-05" db="EMBL/GenBank/DDBJ databases">
        <title>Genome Assembly of Synthetic Allotetraploid Brassica napus Reveals Homoeologous Exchanges between Subgenomes.</title>
        <authorList>
            <person name="Davis J.T."/>
        </authorList>
    </citation>
    <scope>NUCLEOTIDE SEQUENCE [LARGE SCALE GENOMIC DNA]</scope>
    <source>
        <strain evidence="2">cv. Da-Ae</strain>
        <tissue evidence="1">Seedling</tissue>
    </source>
</reference>
<evidence type="ECO:0000313" key="1">
    <source>
        <dbReference type="EMBL" id="KAH0891569.1"/>
    </source>
</evidence>
<comment type="caution">
    <text evidence="1">The sequence shown here is derived from an EMBL/GenBank/DDBJ whole genome shotgun (WGS) entry which is preliminary data.</text>
</comment>
<feature type="non-terminal residue" evidence="1">
    <location>
        <position position="225"/>
    </location>
</feature>
<accession>A0ABQ8AG92</accession>
<protein>
    <submittedName>
        <fullName evidence="1">Uncharacterized protein</fullName>
    </submittedName>
</protein>
<dbReference type="Proteomes" id="UP000824890">
    <property type="component" value="Unassembled WGS sequence"/>
</dbReference>
<dbReference type="EMBL" id="JAGKQM010000013">
    <property type="protein sequence ID" value="KAH0891569.1"/>
    <property type="molecule type" value="Genomic_DNA"/>
</dbReference>
<proteinExistence type="predicted"/>
<keyword evidence="2" id="KW-1185">Reference proteome</keyword>
<evidence type="ECO:0000313" key="2">
    <source>
        <dbReference type="Proteomes" id="UP000824890"/>
    </source>
</evidence>
<organism evidence="1 2">
    <name type="scientific">Brassica napus</name>
    <name type="common">Rape</name>
    <dbReference type="NCBI Taxonomy" id="3708"/>
    <lineage>
        <taxon>Eukaryota</taxon>
        <taxon>Viridiplantae</taxon>
        <taxon>Streptophyta</taxon>
        <taxon>Embryophyta</taxon>
        <taxon>Tracheophyta</taxon>
        <taxon>Spermatophyta</taxon>
        <taxon>Magnoliopsida</taxon>
        <taxon>eudicotyledons</taxon>
        <taxon>Gunneridae</taxon>
        <taxon>Pentapetalae</taxon>
        <taxon>rosids</taxon>
        <taxon>malvids</taxon>
        <taxon>Brassicales</taxon>
        <taxon>Brassicaceae</taxon>
        <taxon>Brassiceae</taxon>
        <taxon>Brassica</taxon>
    </lineage>
</organism>
<name>A0ABQ8AG92_BRANA</name>
<sequence length="225" mass="25391">MTCQQMRRRSNRLRASLDYLFSISIISFSKLSRRKAISSPSMSLIGDVSVGISHRRRLLWWLLSATSPSVVLLEATELSLNGSFEIESLLVLSLGGSSPQSFPSVAQIEAFTSNRKVNRGTSHTPPAMEARKLIVCGLSARGTIPPPLPQEDTDDDVADVTPSEVEVVEISDEEEAEWWKYMRNMGYLIRVEESEDDIEPEFRRLLQRINEEEKKLKNVTDAYSQ</sequence>